<evidence type="ECO:0000256" key="4">
    <source>
        <dbReference type="ARBA" id="ARBA00022679"/>
    </source>
</evidence>
<keyword evidence="5" id="KW-0418">Kinase</keyword>
<proteinExistence type="predicted"/>
<dbReference type="InterPro" id="IPR005467">
    <property type="entry name" value="His_kinase_dom"/>
</dbReference>
<dbReference type="Proteomes" id="UP001302949">
    <property type="component" value="Unassembled WGS sequence"/>
</dbReference>
<keyword evidence="9" id="KW-0547">Nucleotide-binding</keyword>
<dbReference type="InterPro" id="IPR004358">
    <property type="entry name" value="Sig_transdc_His_kin-like_C"/>
</dbReference>
<accession>A0ABU5QCG6</accession>
<evidence type="ECO:0000256" key="3">
    <source>
        <dbReference type="ARBA" id="ARBA00022553"/>
    </source>
</evidence>
<dbReference type="Pfam" id="PF00512">
    <property type="entry name" value="HisKA"/>
    <property type="match status" value="1"/>
</dbReference>
<feature type="domain" description="Histidine kinase" evidence="8">
    <location>
        <begin position="125"/>
        <end position="343"/>
    </location>
</feature>
<dbReference type="InterPro" id="IPR003661">
    <property type="entry name" value="HisK_dim/P_dom"/>
</dbReference>
<dbReference type="InterPro" id="IPR036097">
    <property type="entry name" value="HisK_dim/P_sf"/>
</dbReference>
<dbReference type="EC" id="2.7.13.3" evidence="2"/>
<dbReference type="GO" id="GO:0005524">
    <property type="term" value="F:ATP binding"/>
    <property type="evidence" value="ECO:0007669"/>
    <property type="project" value="UniProtKB-KW"/>
</dbReference>
<keyword evidence="3" id="KW-0597">Phosphoprotein</keyword>
<dbReference type="PANTHER" id="PTHR45453">
    <property type="entry name" value="PHOSPHATE REGULON SENSOR PROTEIN PHOR"/>
    <property type="match status" value="1"/>
</dbReference>
<dbReference type="SUPFAM" id="SSF47384">
    <property type="entry name" value="Homodimeric domain of signal transducing histidine kinase"/>
    <property type="match status" value="1"/>
</dbReference>
<evidence type="ECO:0000256" key="1">
    <source>
        <dbReference type="ARBA" id="ARBA00000085"/>
    </source>
</evidence>
<dbReference type="Gene3D" id="3.30.565.10">
    <property type="entry name" value="Histidine kinase-like ATPase, C-terminal domain"/>
    <property type="match status" value="1"/>
</dbReference>
<dbReference type="RefSeq" id="WP_323297411.1">
    <property type="nucleotide sequence ID" value="NZ_JAYFUM010000016.1"/>
</dbReference>
<evidence type="ECO:0000313" key="10">
    <source>
        <dbReference type="Proteomes" id="UP001302949"/>
    </source>
</evidence>
<keyword evidence="6" id="KW-0902">Two-component regulatory system</keyword>
<dbReference type="PRINTS" id="PR00344">
    <property type="entry name" value="BCTRLSENSOR"/>
</dbReference>
<dbReference type="PANTHER" id="PTHR45453:SF1">
    <property type="entry name" value="PHOSPHATE REGULON SENSOR PROTEIN PHOR"/>
    <property type="match status" value="1"/>
</dbReference>
<dbReference type="SUPFAM" id="SSF55874">
    <property type="entry name" value="ATPase domain of HSP90 chaperone/DNA topoisomerase II/histidine kinase"/>
    <property type="match status" value="1"/>
</dbReference>
<dbReference type="CDD" id="cd00075">
    <property type="entry name" value="HATPase"/>
    <property type="match status" value="1"/>
</dbReference>
<keyword evidence="7" id="KW-1133">Transmembrane helix</keyword>
<name>A0ABU5QCG6_9BACT</name>
<evidence type="ECO:0000256" key="6">
    <source>
        <dbReference type="ARBA" id="ARBA00023012"/>
    </source>
</evidence>
<dbReference type="InterPro" id="IPR036890">
    <property type="entry name" value="HATPase_C_sf"/>
</dbReference>
<evidence type="ECO:0000256" key="5">
    <source>
        <dbReference type="ARBA" id="ARBA00022777"/>
    </source>
</evidence>
<evidence type="ECO:0000256" key="7">
    <source>
        <dbReference type="SAM" id="Phobius"/>
    </source>
</evidence>
<keyword evidence="7" id="KW-0472">Membrane</keyword>
<comment type="catalytic activity">
    <reaction evidence="1">
        <text>ATP + protein L-histidine = ADP + protein N-phospho-L-histidine.</text>
        <dbReference type="EC" id="2.7.13.3"/>
    </reaction>
</comment>
<dbReference type="Gene3D" id="1.10.287.130">
    <property type="match status" value="1"/>
</dbReference>
<dbReference type="CDD" id="cd00082">
    <property type="entry name" value="HisKA"/>
    <property type="match status" value="1"/>
</dbReference>
<dbReference type="InterPro" id="IPR050351">
    <property type="entry name" value="BphY/WalK/GraS-like"/>
</dbReference>
<protein>
    <recommendedName>
        <fullName evidence="2">histidine kinase</fullName>
        <ecNumber evidence="2">2.7.13.3</ecNumber>
    </recommendedName>
</protein>
<dbReference type="SMART" id="SM00387">
    <property type="entry name" value="HATPase_c"/>
    <property type="match status" value="1"/>
</dbReference>
<feature type="transmembrane region" description="Helical" evidence="7">
    <location>
        <begin position="7"/>
        <end position="28"/>
    </location>
</feature>
<keyword evidence="7" id="KW-0812">Transmembrane</keyword>
<keyword evidence="10" id="KW-1185">Reference proteome</keyword>
<comment type="caution">
    <text evidence="9">The sequence shown here is derived from an EMBL/GenBank/DDBJ whole genome shotgun (WGS) entry which is preliminary data.</text>
</comment>
<dbReference type="PROSITE" id="PS50109">
    <property type="entry name" value="HIS_KIN"/>
    <property type="match status" value="1"/>
</dbReference>
<evidence type="ECO:0000256" key="2">
    <source>
        <dbReference type="ARBA" id="ARBA00012438"/>
    </source>
</evidence>
<dbReference type="InterPro" id="IPR003594">
    <property type="entry name" value="HATPase_dom"/>
</dbReference>
<organism evidence="9 10">
    <name type="scientific">Arcicella rigui</name>
    <dbReference type="NCBI Taxonomy" id="797020"/>
    <lineage>
        <taxon>Bacteria</taxon>
        <taxon>Pseudomonadati</taxon>
        <taxon>Bacteroidota</taxon>
        <taxon>Cytophagia</taxon>
        <taxon>Cytophagales</taxon>
        <taxon>Flectobacillaceae</taxon>
        <taxon>Arcicella</taxon>
    </lineage>
</organism>
<dbReference type="EMBL" id="JAYFUM010000016">
    <property type="protein sequence ID" value="MEA5140257.1"/>
    <property type="molecule type" value="Genomic_DNA"/>
</dbReference>
<dbReference type="SMART" id="SM00388">
    <property type="entry name" value="HisKA"/>
    <property type="match status" value="1"/>
</dbReference>
<evidence type="ECO:0000259" key="8">
    <source>
        <dbReference type="PROSITE" id="PS50109"/>
    </source>
</evidence>
<gene>
    <name evidence="9" type="ORF">VB248_13990</name>
</gene>
<feature type="transmembrane region" description="Helical" evidence="7">
    <location>
        <begin position="34"/>
        <end position="59"/>
    </location>
</feature>
<keyword evidence="4" id="KW-0808">Transferase</keyword>
<keyword evidence="9" id="KW-0067">ATP-binding</keyword>
<reference evidence="9 10" key="1">
    <citation type="submission" date="2023-12" db="EMBL/GenBank/DDBJ databases">
        <title>Novel species of the genus Arcicella isolated from rivers.</title>
        <authorList>
            <person name="Lu H."/>
        </authorList>
    </citation>
    <scope>NUCLEOTIDE SEQUENCE [LARGE SCALE GENOMIC DNA]</scope>
    <source>
        <strain evidence="9 10">KCTC 23307</strain>
    </source>
</reference>
<dbReference type="Pfam" id="PF02518">
    <property type="entry name" value="HATPase_c"/>
    <property type="match status" value="1"/>
</dbReference>
<evidence type="ECO:0000313" key="9">
    <source>
        <dbReference type="EMBL" id="MEA5140257.1"/>
    </source>
</evidence>
<sequence length="348" mass="39585">MLLNPKLLATLLAVVIAAFITSFLSFLPESNANVLFVSFIASLIVAGILIYFVLDYLVFQEINKMYDSINKLKIKDFGVSRKKLYKNSNPLKKLNDELFVYVSKKEQEVTELKRLEKYRREFLANVSHELKTPIFAAQGFVHTLLDGAMDDENVRERFLIKAAKSLDGLDILVKDLLTLSQMETGDIKMHRERVDIKQITKEVFEQLEGKAKAKNTTLQIKSPQLQVWVKADAQRIGQVITNLVENAVKYGNENGKVEVLFEEDKKDWKVSIKDNGPGIAPEHLNRIFERFYRVDKARSRSDGSSGLGLAIVKHILNAHRTKISVASKPEKGTTFSFKLEKEQQIIVV</sequence>